<dbReference type="RefSeq" id="XP_025374067.1">
    <property type="nucleotide sequence ID" value="XM_025518449.1"/>
</dbReference>
<dbReference type="AlphaFoldDB" id="A0A316YCA5"/>
<gene>
    <name evidence="1" type="ORF">FA10DRAFT_201548</name>
</gene>
<name>A0A316YCA5_9BASI</name>
<evidence type="ECO:0000313" key="2">
    <source>
        <dbReference type="Proteomes" id="UP000245768"/>
    </source>
</evidence>
<dbReference type="InParanoid" id="A0A316YCA5"/>
<accession>A0A316YCA5</accession>
<organism evidence="1 2">
    <name type="scientific">Acaromyces ingoldii</name>
    <dbReference type="NCBI Taxonomy" id="215250"/>
    <lineage>
        <taxon>Eukaryota</taxon>
        <taxon>Fungi</taxon>
        <taxon>Dikarya</taxon>
        <taxon>Basidiomycota</taxon>
        <taxon>Ustilaginomycotina</taxon>
        <taxon>Exobasidiomycetes</taxon>
        <taxon>Exobasidiales</taxon>
        <taxon>Cryptobasidiaceae</taxon>
        <taxon>Acaromyces</taxon>
    </lineage>
</organism>
<dbReference type="EMBL" id="KZ819642">
    <property type="protein sequence ID" value="PWN86869.1"/>
    <property type="molecule type" value="Genomic_DNA"/>
</dbReference>
<reference evidence="1 2" key="1">
    <citation type="journal article" date="2018" name="Mol. Biol. Evol.">
        <title>Broad Genomic Sampling Reveals a Smut Pathogenic Ancestry of the Fungal Clade Ustilaginomycotina.</title>
        <authorList>
            <person name="Kijpornyongpan T."/>
            <person name="Mondo S.J."/>
            <person name="Barry K."/>
            <person name="Sandor L."/>
            <person name="Lee J."/>
            <person name="Lipzen A."/>
            <person name="Pangilinan J."/>
            <person name="LaButti K."/>
            <person name="Hainaut M."/>
            <person name="Henrissat B."/>
            <person name="Grigoriev I.V."/>
            <person name="Spatafora J.W."/>
            <person name="Aime M.C."/>
        </authorList>
    </citation>
    <scope>NUCLEOTIDE SEQUENCE [LARGE SCALE GENOMIC DNA]</scope>
    <source>
        <strain evidence="1 2">MCA 4198</strain>
    </source>
</reference>
<keyword evidence="2" id="KW-1185">Reference proteome</keyword>
<dbReference type="Proteomes" id="UP000245768">
    <property type="component" value="Unassembled WGS sequence"/>
</dbReference>
<evidence type="ECO:0000313" key="1">
    <source>
        <dbReference type="EMBL" id="PWN86869.1"/>
    </source>
</evidence>
<protein>
    <submittedName>
        <fullName evidence="1">Uncharacterized protein</fullName>
    </submittedName>
</protein>
<proteinExistence type="predicted"/>
<sequence>MQREKEAAGQRLISSAQPTFSLFSLFSLVVLLRHSLGQASRLDPKRLGRLPWIVGHMGGALAPDAPSGCLSGTPFEIAPELQVASLRRLLKGDKRLGPPSRADEFAHGEQRKARLHWSMGPSSAQQLCQLFHIYLHAEASAIRGNDVMMR</sequence>
<dbReference type="GeneID" id="37040365"/>